<name>A0A8X6MFX0_NEPPI</name>
<gene>
    <name evidence="1" type="ORF">NPIL_495041</name>
</gene>
<comment type="caution">
    <text evidence="1">The sequence shown here is derived from an EMBL/GenBank/DDBJ whole genome shotgun (WGS) entry which is preliminary data.</text>
</comment>
<sequence>MCPDECSAELRMVSPVSLESRLSRPLEPLRSDLRSWKPFDGSRALGFLSRLPGLSVCFRLSKCRPPFSRVLSRLRVLCLV</sequence>
<dbReference type="EMBL" id="BMAW01045968">
    <property type="protein sequence ID" value="GFS52714.1"/>
    <property type="molecule type" value="Genomic_DNA"/>
</dbReference>
<protein>
    <submittedName>
        <fullName evidence="1">Uncharacterized protein</fullName>
    </submittedName>
</protein>
<reference evidence="1" key="1">
    <citation type="submission" date="2020-08" db="EMBL/GenBank/DDBJ databases">
        <title>Multicomponent nature underlies the extraordinary mechanical properties of spider dragline silk.</title>
        <authorList>
            <person name="Kono N."/>
            <person name="Nakamura H."/>
            <person name="Mori M."/>
            <person name="Yoshida Y."/>
            <person name="Ohtoshi R."/>
            <person name="Malay A.D."/>
            <person name="Moran D.A.P."/>
            <person name="Tomita M."/>
            <person name="Numata K."/>
            <person name="Arakawa K."/>
        </authorList>
    </citation>
    <scope>NUCLEOTIDE SEQUENCE</scope>
</reference>
<accession>A0A8X6MFX0</accession>
<evidence type="ECO:0000313" key="2">
    <source>
        <dbReference type="Proteomes" id="UP000887013"/>
    </source>
</evidence>
<dbReference type="Proteomes" id="UP000887013">
    <property type="component" value="Unassembled WGS sequence"/>
</dbReference>
<dbReference type="AlphaFoldDB" id="A0A8X6MFX0"/>
<keyword evidence="2" id="KW-1185">Reference proteome</keyword>
<proteinExistence type="predicted"/>
<evidence type="ECO:0000313" key="1">
    <source>
        <dbReference type="EMBL" id="GFS52714.1"/>
    </source>
</evidence>
<organism evidence="1 2">
    <name type="scientific">Nephila pilipes</name>
    <name type="common">Giant wood spider</name>
    <name type="synonym">Nephila maculata</name>
    <dbReference type="NCBI Taxonomy" id="299642"/>
    <lineage>
        <taxon>Eukaryota</taxon>
        <taxon>Metazoa</taxon>
        <taxon>Ecdysozoa</taxon>
        <taxon>Arthropoda</taxon>
        <taxon>Chelicerata</taxon>
        <taxon>Arachnida</taxon>
        <taxon>Araneae</taxon>
        <taxon>Araneomorphae</taxon>
        <taxon>Entelegynae</taxon>
        <taxon>Araneoidea</taxon>
        <taxon>Nephilidae</taxon>
        <taxon>Nephila</taxon>
    </lineage>
</organism>